<dbReference type="HOGENOM" id="CLU_082760_4_0_5"/>
<dbReference type="Gene3D" id="1.20.1290.10">
    <property type="entry name" value="AhpD-like"/>
    <property type="match status" value="1"/>
</dbReference>
<dbReference type="InterPro" id="IPR003779">
    <property type="entry name" value="CMD-like"/>
</dbReference>
<dbReference type="Pfam" id="PF02627">
    <property type="entry name" value="CMD"/>
    <property type="match status" value="1"/>
</dbReference>
<dbReference type="RefSeq" id="WP_008333720.1">
    <property type="nucleotide sequence ID" value="NZ_CH902578.1"/>
</dbReference>
<proteinExistence type="predicted"/>
<evidence type="ECO:0000259" key="1">
    <source>
        <dbReference type="Pfam" id="PF02627"/>
    </source>
</evidence>
<dbReference type="SUPFAM" id="SSF69118">
    <property type="entry name" value="AhpD-like"/>
    <property type="match status" value="1"/>
</dbReference>
<protein>
    <submittedName>
        <fullName evidence="2">Alkylhydroperoxidase AhpD family core domain protein</fullName>
    </submittedName>
</protein>
<dbReference type="AlphaFoldDB" id="A3VBM0"/>
<keyword evidence="2" id="KW-0575">Peroxidase</keyword>
<dbReference type="InterPro" id="IPR004675">
    <property type="entry name" value="AhpD_core"/>
</dbReference>
<accession>A3VBM0</accession>
<comment type="caution">
    <text evidence="2">The sequence shown here is derived from an EMBL/GenBank/DDBJ whole genome shotgun (WGS) entry which is preliminary data.</text>
</comment>
<sequence>MSEPLGALNLPPVDPLPEATQKYFDICMEKLGMVPNVLRAYSFDITKLNAFTAMYNDLMLGDSGLSKLEREMIAVVVSSVNKCFYCLVAHGAAVRQLSGDPKLGEAMVMNFRAAHLDARQDAMLHFAEKLTETPAKIEESDRQALRDVGFSDRDIFDIASTVGFYNMSNRVAAATDMQPNDEYHAQAR</sequence>
<gene>
    <name evidence="2" type="ORF">RB2654_16826</name>
</gene>
<evidence type="ECO:0000313" key="2">
    <source>
        <dbReference type="EMBL" id="EAQ14353.1"/>
    </source>
</evidence>
<dbReference type="STRING" id="314271.RB2654_16826"/>
<dbReference type="InterPro" id="IPR010195">
    <property type="entry name" value="Uncharacterised_peroxidase-rel"/>
</dbReference>
<dbReference type="PANTHER" id="PTHR35446:SF2">
    <property type="entry name" value="CARBOXYMUCONOLACTONE DECARBOXYLASE-LIKE DOMAIN-CONTAINING PROTEIN"/>
    <property type="match status" value="1"/>
</dbReference>
<dbReference type="PANTHER" id="PTHR35446">
    <property type="entry name" value="SI:CH211-175M2.5"/>
    <property type="match status" value="1"/>
</dbReference>
<evidence type="ECO:0000313" key="3">
    <source>
        <dbReference type="Proteomes" id="UP000002931"/>
    </source>
</evidence>
<dbReference type="OrthoDB" id="9810664at2"/>
<organism evidence="2 3">
    <name type="scientific">Maritimibacter alkaliphilus HTCC2654</name>
    <dbReference type="NCBI Taxonomy" id="314271"/>
    <lineage>
        <taxon>Bacteria</taxon>
        <taxon>Pseudomonadati</taxon>
        <taxon>Pseudomonadota</taxon>
        <taxon>Alphaproteobacteria</taxon>
        <taxon>Rhodobacterales</taxon>
        <taxon>Roseobacteraceae</taxon>
        <taxon>Maritimibacter</taxon>
    </lineage>
</organism>
<keyword evidence="3" id="KW-1185">Reference proteome</keyword>
<keyword evidence="2" id="KW-0560">Oxidoreductase</keyword>
<dbReference type="Proteomes" id="UP000002931">
    <property type="component" value="Unassembled WGS sequence"/>
</dbReference>
<dbReference type="NCBIfam" id="TIGR01926">
    <property type="entry name" value="peroxid_rel"/>
    <property type="match status" value="1"/>
</dbReference>
<dbReference type="NCBIfam" id="TIGR00778">
    <property type="entry name" value="ahpD_dom"/>
    <property type="match status" value="1"/>
</dbReference>
<dbReference type="eggNOG" id="COG2128">
    <property type="taxonomic scope" value="Bacteria"/>
</dbReference>
<name>A3VBM0_9RHOB</name>
<dbReference type="EMBL" id="AAMT01000002">
    <property type="protein sequence ID" value="EAQ14353.1"/>
    <property type="molecule type" value="Genomic_DNA"/>
</dbReference>
<dbReference type="GO" id="GO:0051920">
    <property type="term" value="F:peroxiredoxin activity"/>
    <property type="evidence" value="ECO:0007669"/>
    <property type="project" value="InterPro"/>
</dbReference>
<dbReference type="Gene3D" id="1.20.5.810">
    <property type="entry name" value="AhpD-like"/>
    <property type="match status" value="1"/>
</dbReference>
<feature type="domain" description="Carboxymuconolactone decarboxylase-like" evidence="1">
    <location>
        <begin position="49"/>
        <end position="99"/>
    </location>
</feature>
<reference evidence="2 3" key="1">
    <citation type="journal article" date="2010" name="J. Bacteriol.">
        <title>Genome sequences of Pelagibaca bermudensis HTCC2601T and Maritimibacter alkaliphilus HTCC2654T, the type strains of two marine Roseobacter genera.</title>
        <authorList>
            <person name="Thrash J.C."/>
            <person name="Cho J.C."/>
            <person name="Ferriera S."/>
            <person name="Johnson J."/>
            <person name="Vergin K.L."/>
            <person name="Giovannoni S.J."/>
        </authorList>
    </citation>
    <scope>NUCLEOTIDE SEQUENCE [LARGE SCALE GENOMIC DNA]</scope>
    <source>
        <strain evidence="2 3">HTCC2654</strain>
    </source>
</reference>
<dbReference type="InterPro" id="IPR029032">
    <property type="entry name" value="AhpD-like"/>
</dbReference>